<keyword evidence="14 23" id="KW-0808">Transferase</keyword>
<dbReference type="PROSITE" id="PS00370">
    <property type="entry name" value="PEP_ENZYMES_PHOS_SITE"/>
    <property type="match status" value="1"/>
</dbReference>
<keyword evidence="13" id="KW-0762">Sugar transport</keyword>
<name>A0A504JJY3_9FLAO</name>
<dbReference type="InterPro" id="IPR050499">
    <property type="entry name" value="PEP-utilizing_PTS_enzyme"/>
</dbReference>
<evidence type="ECO:0000313" key="24">
    <source>
        <dbReference type="Proteomes" id="UP000315540"/>
    </source>
</evidence>
<dbReference type="RefSeq" id="WP_140591142.1">
    <property type="nucleotide sequence ID" value="NZ_VFWZ01000002.1"/>
</dbReference>
<keyword evidence="23" id="KW-0670">Pyruvate</keyword>
<feature type="domain" description="PTS EIIA type-4" evidence="21">
    <location>
        <begin position="1"/>
        <end position="133"/>
    </location>
</feature>
<comment type="catalytic activity">
    <reaction evidence="2">
        <text>dihydroxyacetone + phosphoenolpyruvate = dihydroxyacetone phosphate + pyruvate</text>
        <dbReference type="Rhea" id="RHEA:18381"/>
        <dbReference type="ChEBI" id="CHEBI:15361"/>
        <dbReference type="ChEBI" id="CHEBI:16016"/>
        <dbReference type="ChEBI" id="CHEBI:57642"/>
        <dbReference type="ChEBI" id="CHEBI:58702"/>
        <dbReference type="EC" id="2.7.1.121"/>
    </reaction>
</comment>
<dbReference type="PROSITE" id="PS00742">
    <property type="entry name" value="PEP_ENZYMES_2"/>
    <property type="match status" value="1"/>
</dbReference>
<evidence type="ECO:0000256" key="11">
    <source>
        <dbReference type="ARBA" id="ARBA00022448"/>
    </source>
</evidence>
<gene>
    <name evidence="23" type="primary">ptsP</name>
    <name evidence="23" type="ORF">FHK87_05560</name>
</gene>
<comment type="caution">
    <text evidence="23">The sequence shown here is derived from an EMBL/GenBank/DDBJ whole genome shotgun (WGS) entry which is preliminary data.</text>
</comment>
<organism evidence="23 24">
    <name type="scientific">Aquimarina algicola</name>
    <dbReference type="NCBI Taxonomy" id="2589995"/>
    <lineage>
        <taxon>Bacteria</taxon>
        <taxon>Pseudomonadati</taxon>
        <taxon>Bacteroidota</taxon>
        <taxon>Flavobacteriia</taxon>
        <taxon>Flavobacteriales</taxon>
        <taxon>Flavobacteriaceae</taxon>
        <taxon>Aquimarina</taxon>
    </lineage>
</organism>
<dbReference type="InterPro" id="IPR001020">
    <property type="entry name" value="PTS_HPr_His_P_site"/>
</dbReference>
<dbReference type="Gene3D" id="1.10.274.10">
    <property type="entry name" value="PtsI, HPr-binding domain"/>
    <property type="match status" value="1"/>
</dbReference>
<dbReference type="PROSITE" id="PS00369">
    <property type="entry name" value="PTS_HPR_HIS"/>
    <property type="match status" value="1"/>
</dbReference>
<keyword evidence="15" id="KW-0598">Phosphotransferase system</keyword>
<sequence>MVGIVIVSHSEKLADGVKELAQQMSQNKVKIFAAGGIDDESNPIGTDPFKIKEAIELADSKEGILVLMDIGSAVMNAELASEMLSDDLKEKVLLCEAPLTEGAIAAAAQAMTGADLKTVANEARNGLMGKKSLLGSDGEEQKPKQIAQVVGKEIEIKVPNELGLHARPAVRLVELVNKYNNEVSVSKNKRDYVSAGSISQVGTLGAKKDDVLTFKVIGEEFLEFEKSLQEFYANNFGDSKKEIKSKKPVQVKTNGANVSSENIQGVPVSKGISVGPAKVLHNQTVIVEKTIINNTTEEKIKLKSALSKVVEELEDIRHKTMGLYGKEDAEIFDFHVSLLKDDEKINEIENLIEDENYSAAYAWFYVFEKLELKYLEMNNQYFKERASDVIEVRNKVLVQILDCVENEINLTEPSILIVEEIGPAQTLSLDTDKVLGIVSKVGGETSHATILARSLGIPAITGLENQVDVIVDGELIGIDGSKGVIYLDRKNPEKIASLREEKKIEEKIFQERFSRAKMPAITEDEVKFKILANISSPKEAKIAFENGADGIGLYRTEFLYMNRETPPSEEEQYEIYKQVCENMQGLPITIRSLDVGGDKPIPYLGIGEETNPFLGVRGIRYCLQNKEIFKTQLRAICRVSADYEIRIMYPMVGMLEEVIEANSILAEVQDELSKEGVEYSKHIKKGIMVEVPSILFILPQIAKELDFLSIGTNDLTQYLLAMDRENVSISKHYSALHPTVISALISIIQNSDKEGLEVSLCGELARNPKATNLLSSIGLRSYSMSSPAIPAIKEAIRKMNIKENKISLDDIYKWSTLSVVKSKLQL</sequence>
<dbReference type="InterPro" id="IPR036637">
    <property type="entry name" value="Phosphohistidine_dom_sf"/>
</dbReference>
<dbReference type="Pfam" id="PF02896">
    <property type="entry name" value="PEP-utilizers_C"/>
    <property type="match status" value="1"/>
</dbReference>
<evidence type="ECO:0000256" key="19">
    <source>
        <dbReference type="ARBA" id="ARBA00033235"/>
    </source>
</evidence>
<dbReference type="SUPFAM" id="SSF55594">
    <property type="entry name" value="HPr-like"/>
    <property type="match status" value="1"/>
</dbReference>
<dbReference type="SUPFAM" id="SSF47831">
    <property type="entry name" value="Enzyme I of the PEP:sugar phosphotransferase system HPr-binding (sub)domain"/>
    <property type="match status" value="1"/>
</dbReference>
<dbReference type="Gene3D" id="3.40.50.510">
    <property type="entry name" value="Phosphotransferase system, mannose-type IIA component"/>
    <property type="match status" value="1"/>
</dbReference>
<dbReference type="InterPro" id="IPR008731">
    <property type="entry name" value="PTS_EIN"/>
</dbReference>
<evidence type="ECO:0000256" key="15">
    <source>
        <dbReference type="ARBA" id="ARBA00022683"/>
    </source>
</evidence>
<evidence type="ECO:0000256" key="17">
    <source>
        <dbReference type="ARBA" id="ARBA00022777"/>
    </source>
</evidence>
<dbReference type="PANTHER" id="PTHR46244:SF3">
    <property type="entry name" value="PHOSPHOENOLPYRUVATE-PROTEIN PHOSPHOTRANSFERASE"/>
    <property type="match status" value="1"/>
</dbReference>
<dbReference type="InterPro" id="IPR036618">
    <property type="entry name" value="PtsI_HPr-bd_sf"/>
</dbReference>
<dbReference type="EMBL" id="VFWZ01000002">
    <property type="protein sequence ID" value="TPN87059.1"/>
    <property type="molecule type" value="Genomic_DNA"/>
</dbReference>
<evidence type="ECO:0000256" key="6">
    <source>
        <dbReference type="ARBA" id="ARBA00004496"/>
    </source>
</evidence>
<accession>A0A504JJY3</accession>
<evidence type="ECO:0000256" key="5">
    <source>
        <dbReference type="ARBA" id="ARBA00002788"/>
    </source>
</evidence>
<dbReference type="PROSITE" id="PS51096">
    <property type="entry name" value="PTS_EIIA_TYPE_4"/>
    <property type="match status" value="1"/>
</dbReference>
<dbReference type="PANTHER" id="PTHR46244">
    <property type="entry name" value="PHOSPHOENOLPYRUVATE-PROTEIN PHOSPHOTRANSFERASE"/>
    <property type="match status" value="1"/>
</dbReference>
<keyword evidence="17" id="KW-0418">Kinase</keyword>
<dbReference type="InterPro" id="IPR040442">
    <property type="entry name" value="Pyrv_kinase-like_dom_sf"/>
</dbReference>
<evidence type="ECO:0000256" key="7">
    <source>
        <dbReference type="ARBA" id="ARBA00007837"/>
    </source>
</evidence>
<dbReference type="InterPro" id="IPR000032">
    <property type="entry name" value="HPr-like"/>
</dbReference>
<dbReference type="GO" id="GO:0009401">
    <property type="term" value="P:phosphoenolpyruvate-dependent sugar phosphotransferase system"/>
    <property type="evidence" value="ECO:0007669"/>
    <property type="project" value="UniProtKB-KW"/>
</dbReference>
<dbReference type="OrthoDB" id="9765468at2"/>
<dbReference type="InterPro" id="IPR000121">
    <property type="entry name" value="PEP_util_C"/>
</dbReference>
<dbReference type="SUPFAM" id="SSF52009">
    <property type="entry name" value="Phosphohistidine domain"/>
    <property type="match status" value="1"/>
</dbReference>
<evidence type="ECO:0000256" key="20">
    <source>
        <dbReference type="ARBA" id="ARBA00046577"/>
    </source>
</evidence>
<comment type="catalytic activity">
    <reaction evidence="1">
        <text>L-histidyl-[protein] + phosphoenolpyruvate = N(pros)-phospho-L-histidyl-[protein] + pyruvate</text>
        <dbReference type="Rhea" id="RHEA:23880"/>
        <dbReference type="Rhea" id="RHEA-COMP:9745"/>
        <dbReference type="Rhea" id="RHEA-COMP:9746"/>
        <dbReference type="ChEBI" id="CHEBI:15361"/>
        <dbReference type="ChEBI" id="CHEBI:29979"/>
        <dbReference type="ChEBI" id="CHEBI:58702"/>
        <dbReference type="ChEBI" id="CHEBI:64837"/>
        <dbReference type="EC" id="2.7.3.9"/>
    </reaction>
</comment>
<dbReference type="SUPFAM" id="SSF53062">
    <property type="entry name" value="PTS system fructose IIA component-like"/>
    <property type="match status" value="1"/>
</dbReference>
<evidence type="ECO:0000256" key="12">
    <source>
        <dbReference type="ARBA" id="ARBA00022490"/>
    </source>
</evidence>
<dbReference type="InterPro" id="IPR008279">
    <property type="entry name" value="PEP-util_enz_mobile_dom"/>
</dbReference>
<dbReference type="SUPFAM" id="SSF51621">
    <property type="entry name" value="Phosphoenolpyruvate/pyruvate domain"/>
    <property type="match status" value="1"/>
</dbReference>
<feature type="domain" description="HPr" evidence="22">
    <location>
        <begin position="149"/>
        <end position="239"/>
    </location>
</feature>
<dbReference type="InterPro" id="IPR006318">
    <property type="entry name" value="PTS_EI-like"/>
</dbReference>
<keyword evidence="11" id="KW-0813">Transport</keyword>
<dbReference type="PRINTS" id="PR01736">
    <property type="entry name" value="PHPHTRNFRASE"/>
</dbReference>
<comment type="cofactor">
    <cofactor evidence="3">
        <name>Mg(2+)</name>
        <dbReference type="ChEBI" id="CHEBI:18420"/>
    </cofactor>
</comment>
<evidence type="ECO:0000256" key="9">
    <source>
        <dbReference type="ARBA" id="ARBA00012232"/>
    </source>
</evidence>
<dbReference type="Pfam" id="PF03610">
    <property type="entry name" value="EIIA-man"/>
    <property type="match status" value="1"/>
</dbReference>
<evidence type="ECO:0000313" key="23">
    <source>
        <dbReference type="EMBL" id="TPN87059.1"/>
    </source>
</evidence>
<evidence type="ECO:0000256" key="4">
    <source>
        <dbReference type="ARBA" id="ARBA00002728"/>
    </source>
</evidence>
<dbReference type="AlphaFoldDB" id="A0A504JJY3"/>
<evidence type="ECO:0000256" key="10">
    <source>
        <dbReference type="ARBA" id="ARBA00016544"/>
    </source>
</evidence>
<dbReference type="Pfam" id="PF05524">
    <property type="entry name" value="PEP-utilisers_N"/>
    <property type="match status" value="1"/>
</dbReference>
<evidence type="ECO:0000256" key="13">
    <source>
        <dbReference type="ARBA" id="ARBA00022597"/>
    </source>
</evidence>
<dbReference type="Gene3D" id="3.50.30.10">
    <property type="entry name" value="Phosphohistidine domain"/>
    <property type="match status" value="1"/>
</dbReference>
<dbReference type="CDD" id="cd00367">
    <property type="entry name" value="PTS-HPr_like"/>
    <property type="match status" value="1"/>
</dbReference>
<comment type="subunit">
    <text evidence="20">Homodimer. The dihydroxyacetone kinase complex is composed of a homodimer of DhaM, a homodimer of DhaK and the subunit DhaL.</text>
</comment>
<evidence type="ECO:0000256" key="14">
    <source>
        <dbReference type="ARBA" id="ARBA00022679"/>
    </source>
</evidence>
<dbReference type="Pfam" id="PF00381">
    <property type="entry name" value="PTS-HPr"/>
    <property type="match status" value="1"/>
</dbReference>
<dbReference type="EC" id="2.7.1.121" evidence="8"/>
<dbReference type="Gene3D" id="3.20.20.60">
    <property type="entry name" value="Phosphoenolpyruvate-binding domains"/>
    <property type="match status" value="1"/>
</dbReference>
<comment type="function">
    <text evidence="4">General (non sugar-specific) component of the phosphoenolpyruvate-dependent sugar phosphotransferase system (sugar PTS). This major carbohydrate active-transport system catalyzes the phosphorylation of incoming sugar substrates concomitantly with their translocation across the cell membrane. Enzyme I transfers the phosphoryl group from phosphoenolpyruvate (PEP) to the phosphoryl carrier protein (HPr).</text>
</comment>
<dbReference type="GO" id="GO:0046872">
    <property type="term" value="F:metal ion binding"/>
    <property type="evidence" value="ECO:0007669"/>
    <property type="project" value="UniProtKB-KW"/>
</dbReference>
<evidence type="ECO:0000259" key="22">
    <source>
        <dbReference type="PROSITE" id="PS51350"/>
    </source>
</evidence>
<comment type="subcellular location">
    <subcellularLocation>
        <location evidence="6">Cytoplasm</location>
    </subcellularLocation>
</comment>
<keyword evidence="24" id="KW-1185">Reference proteome</keyword>
<dbReference type="InterPro" id="IPR004701">
    <property type="entry name" value="PTS_EIIA_man-typ"/>
</dbReference>
<dbReference type="InterPro" id="IPR036662">
    <property type="entry name" value="PTS_EIIA_man-typ_sf"/>
</dbReference>
<dbReference type="PROSITE" id="PS51350">
    <property type="entry name" value="PTS_HPR_DOM"/>
    <property type="match status" value="1"/>
</dbReference>
<dbReference type="Proteomes" id="UP000315540">
    <property type="component" value="Unassembled WGS sequence"/>
</dbReference>
<evidence type="ECO:0000256" key="8">
    <source>
        <dbReference type="ARBA" id="ARBA00012095"/>
    </source>
</evidence>
<dbReference type="GO" id="GO:0008965">
    <property type="term" value="F:phosphoenolpyruvate-protein phosphotransferase activity"/>
    <property type="evidence" value="ECO:0007669"/>
    <property type="project" value="UniProtKB-EC"/>
</dbReference>
<dbReference type="EC" id="2.7.3.9" evidence="9"/>
<comment type="function">
    <text evidence="5">Component of the dihydroxyacetone kinase complex, which is responsible for the phosphoenolpyruvate (PEP)-dependent phosphorylation of dihydroxyacetone. DhaM serves as the phosphoryl donor. Is phosphorylated by phosphoenolpyruvate in an EI- and HPr-dependent reaction, and a phosphorelay system on histidine residues finally leads to phosphoryl transfer to DhaL and dihydroxyacetone.</text>
</comment>
<dbReference type="Pfam" id="PF00391">
    <property type="entry name" value="PEP-utilizers"/>
    <property type="match status" value="1"/>
</dbReference>
<evidence type="ECO:0000256" key="3">
    <source>
        <dbReference type="ARBA" id="ARBA00001946"/>
    </source>
</evidence>
<dbReference type="InterPro" id="IPR012844">
    <property type="entry name" value="DhaM_N"/>
</dbReference>
<dbReference type="InterPro" id="IPR018274">
    <property type="entry name" value="PEP_util_AS"/>
</dbReference>
<dbReference type="NCBIfam" id="TIGR02364">
    <property type="entry name" value="dha_pts"/>
    <property type="match status" value="1"/>
</dbReference>
<dbReference type="InterPro" id="IPR015813">
    <property type="entry name" value="Pyrv/PenolPyrv_kinase-like_dom"/>
</dbReference>
<dbReference type="GO" id="GO:0016020">
    <property type="term" value="C:membrane"/>
    <property type="evidence" value="ECO:0007669"/>
    <property type="project" value="InterPro"/>
</dbReference>
<evidence type="ECO:0000256" key="1">
    <source>
        <dbReference type="ARBA" id="ARBA00000683"/>
    </source>
</evidence>
<dbReference type="InterPro" id="IPR023151">
    <property type="entry name" value="PEP_util_CS"/>
</dbReference>
<dbReference type="GO" id="GO:0005737">
    <property type="term" value="C:cytoplasm"/>
    <property type="evidence" value="ECO:0007669"/>
    <property type="project" value="UniProtKB-SubCell"/>
</dbReference>
<dbReference type="GO" id="GO:0047324">
    <property type="term" value="F:phosphoenolpyruvate-glycerone phosphotransferase activity"/>
    <property type="evidence" value="ECO:0007669"/>
    <property type="project" value="UniProtKB-EC"/>
</dbReference>
<proteinExistence type="inferred from homology"/>
<evidence type="ECO:0000256" key="16">
    <source>
        <dbReference type="ARBA" id="ARBA00022723"/>
    </source>
</evidence>
<reference evidence="23 24" key="1">
    <citation type="submission" date="2019-06" db="EMBL/GenBank/DDBJ databases">
        <authorList>
            <person name="Meng X."/>
        </authorList>
    </citation>
    <scope>NUCLEOTIDE SEQUENCE [LARGE SCALE GENOMIC DNA]</scope>
    <source>
        <strain evidence="23 24">M625</strain>
    </source>
</reference>
<evidence type="ECO:0000256" key="18">
    <source>
        <dbReference type="ARBA" id="ARBA00022842"/>
    </source>
</evidence>
<keyword evidence="18" id="KW-0460">Magnesium</keyword>
<dbReference type="InterPro" id="IPR035895">
    <property type="entry name" value="HPr-like_sf"/>
</dbReference>
<evidence type="ECO:0000256" key="2">
    <source>
        <dbReference type="ARBA" id="ARBA00001113"/>
    </source>
</evidence>
<keyword evidence="12" id="KW-0963">Cytoplasm</keyword>
<comment type="similarity">
    <text evidence="7">Belongs to the PEP-utilizing enzyme family.</text>
</comment>
<dbReference type="Gene3D" id="3.30.1340.10">
    <property type="entry name" value="HPr-like"/>
    <property type="match status" value="1"/>
</dbReference>
<keyword evidence="16" id="KW-0479">Metal-binding</keyword>
<dbReference type="NCBIfam" id="TIGR01417">
    <property type="entry name" value="PTS_I_fam"/>
    <property type="match status" value="1"/>
</dbReference>
<evidence type="ECO:0000259" key="21">
    <source>
        <dbReference type="PROSITE" id="PS51096"/>
    </source>
</evidence>
<protein>
    <recommendedName>
        <fullName evidence="10">Phosphoenolpyruvate-protein phosphotransferase</fullName>
        <ecNumber evidence="8">2.7.1.121</ecNumber>
        <ecNumber evidence="9">2.7.3.9</ecNumber>
    </recommendedName>
    <alternativeName>
        <fullName evidence="19">Phosphotransferase system, enzyme I</fullName>
    </alternativeName>
</protein>